<dbReference type="Gene3D" id="1.25.40.10">
    <property type="entry name" value="Tetratricopeptide repeat domain"/>
    <property type="match status" value="1"/>
</dbReference>
<dbReference type="EMBL" id="CBTN010000039">
    <property type="protein sequence ID" value="CDH56711.1"/>
    <property type="molecule type" value="Genomic_DNA"/>
</dbReference>
<feature type="region of interest" description="Disordered" evidence="3">
    <location>
        <begin position="411"/>
        <end position="521"/>
    </location>
</feature>
<feature type="region of interest" description="Disordered" evidence="3">
    <location>
        <begin position="1"/>
        <end position="236"/>
    </location>
</feature>
<keyword evidence="1 2" id="KW-0802">TPR repeat</keyword>
<feature type="compositionally biased region" description="Polar residues" evidence="3">
    <location>
        <begin position="112"/>
        <end position="142"/>
    </location>
</feature>
<proteinExistence type="predicted"/>
<dbReference type="SUPFAM" id="SSF46565">
    <property type="entry name" value="Chaperone J-domain"/>
    <property type="match status" value="1"/>
</dbReference>
<feature type="compositionally biased region" description="Low complexity" evidence="3">
    <location>
        <begin position="679"/>
        <end position="698"/>
    </location>
</feature>
<dbReference type="SUPFAM" id="SSF48452">
    <property type="entry name" value="TPR-like"/>
    <property type="match status" value="1"/>
</dbReference>
<keyword evidence="6" id="KW-1185">Reference proteome</keyword>
<feature type="compositionally biased region" description="Basic and acidic residues" evidence="3">
    <location>
        <begin position="417"/>
        <end position="428"/>
    </location>
</feature>
<feature type="repeat" description="TPR" evidence="2">
    <location>
        <begin position="535"/>
        <end position="568"/>
    </location>
</feature>
<dbReference type="Pfam" id="PF00627">
    <property type="entry name" value="UBA"/>
    <property type="match status" value="1"/>
</dbReference>
<evidence type="ECO:0000259" key="4">
    <source>
        <dbReference type="PROSITE" id="PS50030"/>
    </source>
</evidence>
<dbReference type="PANTHER" id="PTHR46423:SF1">
    <property type="entry name" value="RNA POLYMERASE II-ASSOCIATED PROTEIN 3"/>
    <property type="match status" value="1"/>
</dbReference>
<dbReference type="Gene3D" id="1.10.8.10">
    <property type="entry name" value="DNA helicase RuvA subunit, C-terminal domain"/>
    <property type="match status" value="1"/>
</dbReference>
<name>A0A068S630_9FUNG</name>
<dbReference type="OrthoDB" id="1717591at2759"/>
<dbReference type="PROSITE" id="PS50005">
    <property type="entry name" value="TPR"/>
    <property type="match status" value="2"/>
</dbReference>
<feature type="compositionally biased region" description="Low complexity" evidence="3">
    <location>
        <begin position="213"/>
        <end position="228"/>
    </location>
</feature>
<dbReference type="FunFam" id="1.10.287.110:FF:000002">
    <property type="entry name" value="putative tyrosine-protein phosphatase auxilin isoform X2"/>
    <property type="match status" value="1"/>
</dbReference>
<dbReference type="InterPro" id="IPR019734">
    <property type="entry name" value="TPR_rpt"/>
</dbReference>
<feature type="region of interest" description="Disordered" evidence="3">
    <location>
        <begin position="674"/>
        <end position="700"/>
    </location>
</feature>
<dbReference type="InterPro" id="IPR011990">
    <property type="entry name" value="TPR-like_helical_dom_sf"/>
</dbReference>
<feature type="compositionally biased region" description="Low complexity" evidence="3">
    <location>
        <begin position="82"/>
        <end position="94"/>
    </location>
</feature>
<dbReference type="CDD" id="cd14270">
    <property type="entry name" value="UBA"/>
    <property type="match status" value="1"/>
</dbReference>
<dbReference type="STRING" id="1263082.A0A068S630"/>
<dbReference type="Pfam" id="PF13181">
    <property type="entry name" value="TPR_8"/>
    <property type="match status" value="1"/>
</dbReference>
<feature type="domain" description="UBA" evidence="4">
    <location>
        <begin position="232"/>
        <end position="273"/>
    </location>
</feature>
<dbReference type="GO" id="GO:0101031">
    <property type="term" value="C:protein folding chaperone complex"/>
    <property type="evidence" value="ECO:0007669"/>
    <property type="project" value="TreeGrafter"/>
</dbReference>
<dbReference type="PANTHER" id="PTHR46423">
    <property type="entry name" value="RNA POLYMERASE II-ASSOCIATED PROTEIN 3"/>
    <property type="match status" value="1"/>
</dbReference>
<dbReference type="SMART" id="SM00028">
    <property type="entry name" value="TPR"/>
    <property type="match status" value="3"/>
</dbReference>
<dbReference type="InterPro" id="IPR036869">
    <property type="entry name" value="J_dom_sf"/>
</dbReference>
<dbReference type="SUPFAM" id="SSF46934">
    <property type="entry name" value="UBA-like"/>
    <property type="match status" value="1"/>
</dbReference>
<evidence type="ECO:0000313" key="5">
    <source>
        <dbReference type="EMBL" id="CDH56711.1"/>
    </source>
</evidence>
<feature type="repeat" description="TPR" evidence="2">
    <location>
        <begin position="625"/>
        <end position="658"/>
    </location>
</feature>
<organism evidence="5 6">
    <name type="scientific">Lichtheimia corymbifera JMRC:FSU:9682</name>
    <dbReference type="NCBI Taxonomy" id="1263082"/>
    <lineage>
        <taxon>Eukaryota</taxon>
        <taxon>Fungi</taxon>
        <taxon>Fungi incertae sedis</taxon>
        <taxon>Mucoromycota</taxon>
        <taxon>Mucoromycotina</taxon>
        <taxon>Mucoromycetes</taxon>
        <taxon>Mucorales</taxon>
        <taxon>Lichtheimiaceae</taxon>
        <taxon>Lichtheimia</taxon>
    </lineage>
</organism>
<feature type="compositionally biased region" description="Basic and acidic residues" evidence="3">
    <location>
        <begin position="465"/>
        <end position="477"/>
    </location>
</feature>
<dbReference type="Proteomes" id="UP000027586">
    <property type="component" value="Unassembled WGS sequence"/>
</dbReference>
<evidence type="ECO:0000256" key="1">
    <source>
        <dbReference type="ARBA" id="ARBA00022803"/>
    </source>
</evidence>
<evidence type="ECO:0000256" key="3">
    <source>
        <dbReference type="SAM" id="MobiDB-lite"/>
    </source>
</evidence>
<protein>
    <recommendedName>
        <fullName evidence="4">UBA domain-containing protein</fullName>
    </recommendedName>
</protein>
<dbReference type="SMART" id="SM00165">
    <property type="entry name" value="UBA"/>
    <property type="match status" value="1"/>
</dbReference>
<dbReference type="AlphaFoldDB" id="A0A068S630"/>
<dbReference type="InterPro" id="IPR015940">
    <property type="entry name" value="UBA"/>
</dbReference>
<dbReference type="InterPro" id="IPR009060">
    <property type="entry name" value="UBA-like_sf"/>
</dbReference>
<accession>A0A068S630</accession>
<feature type="region of interest" description="Disordered" evidence="3">
    <location>
        <begin position="281"/>
        <end position="336"/>
    </location>
</feature>
<sequence>MDDLLDLNWAGDSNKNKPPSIPQKPSYLAGNPTSTNSKKQDAFADLLNLPSSQKPTDRSQLPLAEQQRLMRQEAMGIQSPASFTSVPSSTKSSPRQPPQDTFGSLLDPFGGKSSNTTSNANTPLNALRSQSSTPNQQSQAQWNFDLLDKSKTTASSPSLLDDPFDAASLPARSSAPPPSQPIVDDDDDDDNPLGILSKPVQKPRTPSPEPEQHSSTSSPHVASASPQRQSPPPNDMMVAQLMDMGFTDEQAKVALEVTGGNDLQDAIDLLVHNTEAVTIQQRAASPMETTRSDTTRARQSVFNDDTVPRRQRPPQDQHRQQQPPSSSDGSGATTPNFQQHKEKLVAQATELGGFLYKNASMFVKTGRERINKAVEDWQEQQRAEQRYRAEGRPKWMRDDINDEEMGAAATAAATANRPREQYTEKFVDDDSSDEDPALEREREMAWRKEQEAKRREYVQQMRRQQQQERERIERQQDENTYVSPSRRRAIPSSRSSSRAQTPVKTTTTTTPMTPPPKKQRTRPIIKASNDVMMRVNNARKMGNDKFKLGQFGEAEDAYTQAITMLPDGHDHLVILCNNRAATRLKIGEYKKCIEDCVLVVEMAESGGDDNIESEGVTIRWREQISKALHRKGEALEHMEKYKDAIKAYEHIVKLDGANNAKINQALARCRRAINPPPAASSSRSSPAKPKSGSSNNKNDTAFPGVDYSVFEVNSSSTTTTPSSSLSPADIDKSKAVAAMRAQAAKQEAEDAERMQKTDDVNARILQWKSGKENNLRALLATLDTLLWPGAQWRGANMSELINPKKCKIIYMKAIAKVHPDKLPSDVTVEQRMLASAIFSTLNEAWDSFKSQV</sequence>
<dbReference type="PROSITE" id="PS50030">
    <property type="entry name" value="UBA"/>
    <property type="match status" value="1"/>
</dbReference>
<evidence type="ECO:0000313" key="6">
    <source>
        <dbReference type="Proteomes" id="UP000027586"/>
    </source>
</evidence>
<comment type="caution">
    <text evidence="5">The sequence shown here is derived from an EMBL/GenBank/DDBJ whole genome shotgun (WGS) entry which is preliminary data.</text>
</comment>
<feature type="compositionally biased region" description="Low complexity" evidence="3">
    <location>
        <begin position="490"/>
        <end position="511"/>
    </location>
</feature>
<dbReference type="VEuPathDB" id="FungiDB:LCOR_07725.1"/>
<gene>
    <name evidence="5" type="ORF">LCOR_07725.1</name>
</gene>
<dbReference type="InterPro" id="IPR051966">
    <property type="entry name" value="RPAP3"/>
</dbReference>
<reference evidence="5" key="1">
    <citation type="submission" date="2013-08" db="EMBL/GenBank/DDBJ databases">
        <title>Gene expansion shapes genome architecture in the human pathogen Lichtheimia corymbifera: an evolutionary genomics analysis in the ancient terrestrial Mucorales (Mucoromycotina).</title>
        <authorList>
            <person name="Schwartze V.U."/>
            <person name="Winter S."/>
            <person name="Shelest E."/>
            <person name="Marcet-Houben M."/>
            <person name="Horn F."/>
            <person name="Wehner S."/>
            <person name="Hoffmann K."/>
            <person name="Riege K."/>
            <person name="Sammeth M."/>
            <person name="Nowrousian M."/>
            <person name="Valiante V."/>
            <person name="Linde J."/>
            <person name="Jacobsen I.D."/>
            <person name="Marz M."/>
            <person name="Brakhage A.A."/>
            <person name="Gabaldon T."/>
            <person name="Bocker S."/>
            <person name="Voigt K."/>
        </authorList>
    </citation>
    <scope>NUCLEOTIDE SEQUENCE [LARGE SCALE GENOMIC DNA]</scope>
    <source>
        <strain evidence="5">FSU 9682</strain>
    </source>
</reference>
<feature type="compositionally biased region" description="Basic and acidic residues" evidence="3">
    <location>
        <begin position="437"/>
        <end position="457"/>
    </location>
</feature>
<dbReference type="Gene3D" id="1.10.287.110">
    <property type="entry name" value="DnaJ domain"/>
    <property type="match status" value="1"/>
</dbReference>
<evidence type="ECO:0000256" key="2">
    <source>
        <dbReference type="PROSITE-ProRule" id="PRU00339"/>
    </source>
</evidence>